<evidence type="ECO:0000313" key="1">
    <source>
        <dbReference type="EMBL" id="MDP9822618.1"/>
    </source>
</evidence>
<organism evidence="1 2">
    <name type="scientific">Nocardioides massiliensis</name>
    <dbReference type="NCBI Taxonomy" id="1325935"/>
    <lineage>
        <taxon>Bacteria</taxon>
        <taxon>Bacillati</taxon>
        <taxon>Actinomycetota</taxon>
        <taxon>Actinomycetes</taxon>
        <taxon>Propionibacteriales</taxon>
        <taxon>Nocardioidaceae</taxon>
        <taxon>Nocardioides</taxon>
    </lineage>
</organism>
<name>A0ABT9NQG9_9ACTN</name>
<protein>
    <recommendedName>
        <fullName evidence="3">DUF4439 domain-containing protein</fullName>
    </recommendedName>
</protein>
<gene>
    <name evidence="1" type="ORF">J2S59_002427</name>
</gene>
<keyword evidence="2" id="KW-1185">Reference proteome</keyword>
<evidence type="ECO:0008006" key="3">
    <source>
        <dbReference type="Google" id="ProtNLM"/>
    </source>
</evidence>
<dbReference type="Proteomes" id="UP001240447">
    <property type="component" value="Unassembled WGS sequence"/>
</dbReference>
<dbReference type="EMBL" id="JAUSQM010000001">
    <property type="protein sequence ID" value="MDP9822618.1"/>
    <property type="molecule type" value="Genomic_DNA"/>
</dbReference>
<dbReference type="RefSeq" id="WP_068120480.1">
    <property type="nucleotide sequence ID" value="NZ_CCXJ01000281.1"/>
</dbReference>
<comment type="caution">
    <text evidence="1">The sequence shown here is derived from an EMBL/GenBank/DDBJ whole genome shotgun (WGS) entry which is preliminary data.</text>
</comment>
<sequence>MTGGSLPAVGRRALGAGALTVGAAWALGACTGADDPGNPDRSQDPDTALAAEVMATLDGLLTLHAAVVAEHPRLTRRLSAVTAAHEDHRAAIVEAVVTGSADVTPAPGAGATTSSVTPAPPRPRAALATVAGAEAAAAETLSRLAFRALSGPFVRVIAGMAASAHQHSLALATLAGEEGAP</sequence>
<reference evidence="1 2" key="1">
    <citation type="submission" date="2023-07" db="EMBL/GenBank/DDBJ databases">
        <title>Sequencing the genomes of 1000 actinobacteria strains.</title>
        <authorList>
            <person name="Klenk H.-P."/>
        </authorList>
    </citation>
    <scope>NUCLEOTIDE SEQUENCE [LARGE SCALE GENOMIC DNA]</scope>
    <source>
        <strain evidence="1 2">GD13</strain>
    </source>
</reference>
<evidence type="ECO:0000313" key="2">
    <source>
        <dbReference type="Proteomes" id="UP001240447"/>
    </source>
</evidence>
<proteinExistence type="predicted"/>
<accession>A0ABT9NQG9</accession>